<sequence length="43" mass="4447">MASSSSAFSISITCPARPHPSPSFFLRSSLPLPQASSRAQPGS</sequence>
<evidence type="ECO:0000313" key="1">
    <source>
        <dbReference type="EMBL" id="JAD43253.1"/>
    </source>
</evidence>
<accession>A0A0A8ZZX4</accession>
<dbReference type="AlphaFoldDB" id="A0A0A8ZZX4"/>
<proteinExistence type="predicted"/>
<organism evidence="1">
    <name type="scientific">Arundo donax</name>
    <name type="common">Giant reed</name>
    <name type="synonym">Donax arundinaceus</name>
    <dbReference type="NCBI Taxonomy" id="35708"/>
    <lineage>
        <taxon>Eukaryota</taxon>
        <taxon>Viridiplantae</taxon>
        <taxon>Streptophyta</taxon>
        <taxon>Embryophyta</taxon>
        <taxon>Tracheophyta</taxon>
        <taxon>Spermatophyta</taxon>
        <taxon>Magnoliopsida</taxon>
        <taxon>Liliopsida</taxon>
        <taxon>Poales</taxon>
        <taxon>Poaceae</taxon>
        <taxon>PACMAD clade</taxon>
        <taxon>Arundinoideae</taxon>
        <taxon>Arundineae</taxon>
        <taxon>Arundo</taxon>
    </lineage>
</organism>
<protein>
    <submittedName>
        <fullName evidence="1">Uncharacterized protein</fullName>
    </submittedName>
</protein>
<reference evidence="1" key="1">
    <citation type="submission" date="2014-09" db="EMBL/GenBank/DDBJ databases">
        <authorList>
            <person name="Magalhaes I.L.F."/>
            <person name="Oliveira U."/>
            <person name="Santos F.R."/>
            <person name="Vidigal T.H.D.A."/>
            <person name="Brescovit A.D."/>
            <person name="Santos A.J."/>
        </authorList>
    </citation>
    <scope>NUCLEOTIDE SEQUENCE</scope>
    <source>
        <tissue evidence="1">Shoot tissue taken approximately 20 cm above the soil surface</tissue>
    </source>
</reference>
<reference evidence="1" key="2">
    <citation type="journal article" date="2015" name="Data Brief">
        <title>Shoot transcriptome of the giant reed, Arundo donax.</title>
        <authorList>
            <person name="Barrero R.A."/>
            <person name="Guerrero F.D."/>
            <person name="Moolhuijzen P."/>
            <person name="Goolsby J.A."/>
            <person name="Tidwell J."/>
            <person name="Bellgard S.E."/>
            <person name="Bellgard M.I."/>
        </authorList>
    </citation>
    <scope>NUCLEOTIDE SEQUENCE</scope>
    <source>
        <tissue evidence="1">Shoot tissue taken approximately 20 cm above the soil surface</tissue>
    </source>
</reference>
<name>A0A0A8ZZX4_ARUDO</name>
<dbReference type="EMBL" id="GBRH01254642">
    <property type="protein sequence ID" value="JAD43253.1"/>
    <property type="molecule type" value="Transcribed_RNA"/>
</dbReference>